<evidence type="ECO:0000256" key="4">
    <source>
        <dbReference type="ARBA" id="ARBA00022786"/>
    </source>
</evidence>
<evidence type="ECO:0000313" key="13">
    <source>
        <dbReference type="Proteomes" id="UP000001197"/>
    </source>
</evidence>
<keyword evidence="13" id="KW-1185">Reference proteome</keyword>
<accession>B2AEQ9</accession>
<dbReference type="PANTHER" id="PTHR13367:SF34">
    <property type="match status" value="1"/>
</dbReference>
<reference evidence="12" key="4">
    <citation type="submission" date="2015-04" db="EMBL/GenBank/DDBJ databases">
        <title>Maintaining two mating types: Structure of the mating type locus and its role in heterokaryosis in Podospora anserina.</title>
        <authorList>
            <person name="Grognet P."/>
            <person name="Bidard F."/>
            <person name="Kuchly C."/>
            <person name="Chan Ho Tong L."/>
            <person name="Coppin E."/>
            <person name="Ait Benkhali J."/>
            <person name="Couloux A."/>
            <person name="Wincker P."/>
            <person name="Debuchy R."/>
            <person name="Silar P."/>
        </authorList>
    </citation>
    <scope>NUCLEOTIDE SEQUENCE</scope>
</reference>
<dbReference type="OrthoDB" id="3182339at2759"/>
<feature type="compositionally biased region" description="Polar residues" evidence="7">
    <location>
        <begin position="402"/>
        <end position="411"/>
    </location>
</feature>
<dbReference type="GeneID" id="6188192"/>
<dbReference type="HOGENOM" id="CLU_000211_1_0_1"/>
<feature type="region of interest" description="Disordered" evidence="7">
    <location>
        <begin position="386"/>
        <end position="411"/>
    </location>
</feature>
<evidence type="ECO:0000256" key="7">
    <source>
        <dbReference type="SAM" id="MobiDB-lite"/>
    </source>
</evidence>
<evidence type="ECO:0000259" key="9">
    <source>
        <dbReference type="Pfam" id="PF12359"/>
    </source>
</evidence>
<sequence>MSMAGPTLDNDGHGWTLPDVEFAIHHVFLPPKVPQSDDTTGTGEAFLIRSFLKSLREFAALQPEEATRLQPLVRMIERLLRLHINESKQQVTTEVLHELSDGVESAVFYVREQNAGLLLTGKANTILAQGFELLSDNASVMSNRGRLIRQFPNAAAEFPRALLMDPKFVEVFTDHLCELSKTPIAAVRPTTRKANADHDEYRDTVSPVLVTGMLVAILQGLGQVINPTTITKRMREQVNWDNTDKPFHRSPLWVLLRAAVGILLRQSSGTIDRDFLYKSVTTFYHASLLELATDYGFNSDLRSTMAAKINRRVVKLDHLVELPWTTLVQKVVARDHDELKGRWLAAQQEKRLSKTDRPLAGLRFADDTNLQLTRLKKHLTWIESRPSANTVDSGPGDDSTMPEFSSTRPPSLDSNLEMRPFVLLNFEAWVDQHLSSWVVSQLDKNNKQHDRAAHGISELECKIQTYLCFAKDLYVNDPEALSMMHLVTMELWVALDRIAGDAIPLLLEYDPGFTSDIFYPLILPTKRRMERLQTIENYLANRRTGTYPSMFCGFGGANSFAVRYSDASLPGGHSDLHSQIVSYAERNKHQKLEEFDGKRQEYVKLSSERSQTDHNRTWNPQSRRLQCSLDCKACDLDARLRTITIRRFEWPLPTNRCEAIAVVFEIAVPSVVLVWRNTTVHIFLSILMNSKLCKERAPLELYYPEEHFGLQRFTGSTSSIKLASVVKSVERSHYGSTQHISMFTEANICVEHGCRYDYYHTGKNLRHDEIFERPSVDSACSHAAHEQNAHLSKFIRQSSHDSNYVISSQECCPQDMTLEAFRAFGHHRSGDSLQWGNTLSQLTMPSLDLNRRSTFLLVMQSCTEAGAQDKLNSVYRKAHNDAADELFAGKFLGALEDAFARFHENWQNDIAVGLLACLATRILSLTSSSSIVSGVLQLLARIRQTSMAWTRQLLRKRSKSSSENEREALAHRALMTAFICMSTFDMDSDLLNPLLSSPKQLSHFVEAAVTACDHLPSNLSNPIYRFMAYRWRNVMYQSMRVMRAEIIGNRNSGFGSAVQHIWAAFDPSQSTWSTRQGSQGHIVESSMYKNGKNTKASWNMLTGELLVNGHPLSRLPREFESDQNYSQLFGTRVLEVVPSTIQGMHFSARQDQNGWIVHFAMLDGIVVIQAVKRGSNDEELWEFIPRSCFLGGLSKSFVMDFSHWRNNSTGEIEFRPAATPWEHSPDHWLLAKEGVRTVLRLDQDLVIDLHSETALAISTRLKPLDCRENIDMIFHQGADKGQLNVTLPRFALSFSLAPGSSSLRSKHYAGMIIDERQEIGALIGLKSKLVLRDEKHVDNLQPSRLLLIPRGQPNVTMHDDHVRVKIRKGNIPHVKHEAFRIDTRLGQLVDNGSLVSKLYLCLLHALTSHCLPDPLTSRTGTEEATRVLQLSAVRSFQRLESDCIAILAKISGLSPKRSFYPEHLQNMEQCSWNPNLPVLSQYDGFRAIVEEIIAHAEDCEVLYEQSEGGAGKAIRELARSVKTHLLTERAIIRNSSFRVTQFGAEDHSARHDVRYGGRHSKDQEVERSSIARNIALVVSSGAPQLLFPTTPSLKQSILSITSNSFSGDPRVGLGFNAEYYEKPEVALKELWCGLHRALATEENCNRIIFFLSSLSFATKANLDVVQALLAIATQRRMSGGLVTPPDEQSFDLAHDRLSLRQRVKSIVTEKRLSMKLCPDMPVYRQRHESESDFQARYYQEWETLSGSMVRALVSDFESQWSKSWTVTRPSSRQPCEHWVPLSVVIPLVNKTLDLTRRTILFTDYLDSLALAIEGMTCLATSRGSLVASLPFADDENTQRPSSTPNGFIKDTSLFSNPPPEIHRPVPERFLDLLEEIPPVDVGKRPITNLIEHISALGQEEEHQRIYVHELHQSSKSVGTVHVRLKTHGQALFSRLSQYLIKCQGDSARIENDIVRALKCGGVSKELSISADLFPRISPIFLLQHLRRNRWIKLSPEWRLALINYALSLAYLQRAERLVNSCQSANRRVDFLRELRNFGHHNEKDFDPLDWPEYVLLEVEQGILIRPVQHQIAANMRQPPAGKSCVMQLNMGEGKSSVIVPIVSIAISDGSCLARVVVAKAQAKQMEHTLVSAIGRLVGRRVYFLPISRAVRVDGKAIRTIARLIRQCKEECGVLLVQPEHILSFKLMGLEGVWNKHPVAQTILSTYSELESISRDIVDESDENFSVKFELIYTMGSQQPVDMSPERWVLIQDLLGVVRDVAKKLKRGDAKQSGPTDGLLFEEESNSGRFPTIRTLDESAGTQLMEATARELCRLGMRGLPIQHQTRQMRDAVLQYIMDPDVDQQHIEMVENDRSGLVQNDTMRRGLFLLRGLLASGVLQFALGQKRFRVNYGLAPDRQPAKMLAVPYRAKDSPAPRSEFSHTDVVIVLTCLSYYYRGLTEAELFLSLEVLSTSDRAEQEYSDWSRASPLLDRALRHFSAVNLKDKTLYTEKLFPGLRFSKPVIDYYLSTVVFPKDMREFPFKLSSSGWDLAKPKAHAVTGFSGTTDSKYVLPPSITALDLPEQIYTNSHVLACLLQSENTVVELGTEQEDLCALTVNMLLSAVIKSIQAMRVILDVGAQIVELSNLQFAKHWLSVVSDADAVIFFNDNDELSVVTRDGTVESFYTSPFKTQTERCLVFLDQAHTRGTDLRLPDDYRAAVTLGPGITKDTLVQACMRMRKLGSGQSVTFCLSPEMQRKIRDYEGMDASEPITVMHVLAFVISETWDDARRSVPLWATQGLRHQRQEEILSRVGGYDKLQVEDVEEYLEAEAQTLEMRYRPGPGAQAQSLSCQLEDASSLVSRRADVAAIRAKCIKFGFKNLDLVVTLEEEQERELAPEIEQERHIERPAPMKPLMHSLHPDIRLFVVTGRLDPESRAVLPAFHAMLRSSASKVFPANKFPSSLLVTKDFANTVRPSQAGYCSDSYQRPVQWILTSKISGDTKQTDTGSRMLMVVVSPHEAEIIKSQILRDSNVAGTLHSYLPRSSLSFRSMEDLKTFTYPFMTPTQLEKWTPPPELIMQLNLFAGQLYLRSYEEYVRMCRYLGLSFTENKSDGSDGVVVGADGFVGRAGGKGYEDCPFEESPVGFLSVLYKRLRRDCANIDRTHMGTVLVGGILTEKDFEGIGDDEEGTGGLEKGVGRMGLD</sequence>
<keyword evidence="3" id="KW-0645">Protease</keyword>
<reference evidence="11 13" key="1">
    <citation type="journal article" date="2008" name="Genome Biol.">
        <title>The genome sequence of the model ascomycete fungus Podospora anserina.</title>
        <authorList>
            <person name="Espagne E."/>
            <person name="Lespinet O."/>
            <person name="Malagnac F."/>
            <person name="Da Silva C."/>
            <person name="Jaillon O."/>
            <person name="Porcel B.M."/>
            <person name="Couloux A."/>
            <person name="Aury J.-M."/>
            <person name="Segurens B."/>
            <person name="Poulain J."/>
            <person name="Anthouard V."/>
            <person name="Grossetete S."/>
            <person name="Khalili H."/>
            <person name="Coppin E."/>
            <person name="Dequard-Chablat M."/>
            <person name="Picard M."/>
            <person name="Contamine V."/>
            <person name="Arnaise S."/>
            <person name="Bourdais A."/>
            <person name="Berteaux-Lecellier V."/>
            <person name="Gautheret D."/>
            <person name="de Vries R.P."/>
            <person name="Battaglia E."/>
            <person name="Coutinho P.M."/>
            <person name="Danchin E.G.J."/>
            <person name="Henrissat B."/>
            <person name="El Khoury R."/>
            <person name="Sainsard-Chanet A."/>
            <person name="Boivin A."/>
            <person name="Pinan-Lucarre B."/>
            <person name="Sellem C.H."/>
            <person name="Debuchy R."/>
            <person name="Wincker P."/>
            <person name="Weissenbach J."/>
            <person name="Silar P."/>
        </authorList>
    </citation>
    <scope>NUCLEOTIDE SEQUENCE [LARGE SCALE GENOMIC DNA]</scope>
    <source>
        <strain evidence="13">S / ATCC MYA-4624 / DSM 980 / FGSC 10383</strain>
        <strain evidence="11">S mat+</strain>
    </source>
</reference>
<name>B2AEQ9_PODAN</name>
<dbReference type="eggNOG" id="ENOG502QUFK">
    <property type="taxonomic scope" value="Eukaryota"/>
</dbReference>
<keyword evidence="5" id="KW-0378">Hydrolase</keyword>
<dbReference type="GO" id="GO:0004843">
    <property type="term" value="F:cysteine-type deubiquitinase activity"/>
    <property type="evidence" value="ECO:0007669"/>
    <property type="project" value="UniProtKB-EC"/>
</dbReference>
<reference evidence="13" key="3">
    <citation type="journal article" date="2014" name="Genetics">
        <title>Maintaining two mating types: Structure of the mating type locus and its role in heterokaryosis in Podospora anserina.</title>
        <authorList>
            <person name="Grognet P."/>
            <person name="Bidard F."/>
            <person name="Kuchly C."/>
            <person name="Tong L.C.H."/>
            <person name="Coppin E."/>
            <person name="Benkhali J.A."/>
            <person name="Couloux A."/>
            <person name="Wincker P."/>
            <person name="Debuchy R."/>
            <person name="Silar P."/>
        </authorList>
    </citation>
    <scope>GENOME REANNOTATION</scope>
    <source>
        <strain evidence="13">S / ATCC MYA-4624 / DSM 980 / FGSC 10383</strain>
    </source>
</reference>
<feature type="domain" description="DUF3645" evidence="9">
    <location>
        <begin position="2396"/>
        <end position="2429"/>
    </location>
</feature>
<dbReference type="InterPro" id="IPR022099">
    <property type="entry name" value="DUF3638"/>
</dbReference>
<reference evidence="11" key="2">
    <citation type="submission" date="2008-07" db="EMBL/GenBank/DDBJ databases">
        <authorList>
            <person name="Genoscope - CEA"/>
        </authorList>
    </citation>
    <scope>NUCLEOTIDE SEQUENCE</scope>
    <source>
        <strain evidence="11">S mat+</strain>
    </source>
</reference>
<evidence type="ECO:0000256" key="5">
    <source>
        <dbReference type="ARBA" id="ARBA00022801"/>
    </source>
</evidence>
<dbReference type="Pfam" id="PF20255">
    <property type="entry name" value="DUF6606"/>
    <property type="match status" value="1"/>
</dbReference>
<evidence type="ECO:0000256" key="6">
    <source>
        <dbReference type="ARBA" id="ARBA00022807"/>
    </source>
</evidence>
<comment type="catalytic activity">
    <reaction evidence="1">
        <text>Thiol-dependent hydrolysis of ester, thioester, amide, peptide and isopeptide bonds formed by the C-terminal Gly of ubiquitin (a 76-residue protein attached to proteins as an intracellular targeting signal).</text>
        <dbReference type="EC" id="3.4.19.12"/>
    </reaction>
</comment>
<evidence type="ECO:0000256" key="1">
    <source>
        <dbReference type="ARBA" id="ARBA00000707"/>
    </source>
</evidence>
<proteinExistence type="predicted"/>
<dbReference type="KEGG" id="pan:PODANSg1165"/>
<dbReference type="EMBL" id="CU633457">
    <property type="protein sequence ID" value="CAP61925.1"/>
    <property type="molecule type" value="Genomic_DNA"/>
</dbReference>
<protein>
    <recommendedName>
        <fullName evidence="2">ubiquitinyl hydrolase 1</fullName>
        <ecNumber evidence="2">3.4.19.12</ecNumber>
    </recommendedName>
</protein>
<evidence type="ECO:0000259" key="8">
    <source>
        <dbReference type="Pfam" id="PF12340"/>
    </source>
</evidence>
<dbReference type="InterPro" id="IPR051346">
    <property type="entry name" value="OTU_Deubiquitinase"/>
</dbReference>
<dbReference type="Proteomes" id="UP000001197">
    <property type="component" value="Chromosome 5"/>
</dbReference>
<dbReference type="PANTHER" id="PTHR13367">
    <property type="entry name" value="UBIQUITIN THIOESTERASE"/>
    <property type="match status" value="1"/>
</dbReference>
<dbReference type="InterPro" id="IPR022105">
    <property type="entry name" value="DUF3645"/>
</dbReference>
<dbReference type="RefSeq" id="XP_001904148.1">
    <property type="nucleotide sequence ID" value="XM_001904113.1"/>
</dbReference>
<evidence type="ECO:0000256" key="3">
    <source>
        <dbReference type="ARBA" id="ARBA00022670"/>
    </source>
</evidence>
<keyword evidence="4" id="KW-0833">Ubl conjugation pathway</keyword>
<gene>
    <name evidence="11" type="ORF">PODANS_5_1810</name>
</gene>
<dbReference type="EC" id="3.4.19.12" evidence="2"/>
<dbReference type="Pfam" id="PF12340">
    <property type="entry name" value="DUF3638"/>
    <property type="match status" value="1"/>
</dbReference>
<evidence type="ECO:0000313" key="11">
    <source>
        <dbReference type="EMBL" id="CAP61925.1"/>
    </source>
</evidence>
<dbReference type="Pfam" id="PF12359">
    <property type="entry name" value="DUF3645"/>
    <property type="match status" value="1"/>
</dbReference>
<dbReference type="STRING" id="515849.B2AEQ9"/>
<dbReference type="GO" id="GO:0006508">
    <property type="term" value="P:proteolysis"/>
    <property type="evidence" value="ECO:0007669"/>
    <property type="project" value="UniProtKB-KW"/>
</dbReference>
<feature type="domain" description="DUF3638" evidence="8">
    <location>
        <begin position="2043"/>
        <end position="2264"/>
    </location>
</feature>
<feature type="region of interest" description="Disordered" evidence="7">
    <location>
        <begin position="1833"/>
        <end position="1853"/>
    </location>
</feature>
<dbReference type="VEuPathDB" id="FungiDB:PODANS_5_1810"/>
<evidence type="ECO:0000313" key="12">
    <source>
        <dbReference type="EMBL" id="CDP29000.1"/>
    </source>
</evidence>
<evidence type="ECO:0000259" key="10">
    <source>
        <dbReference type="Pfam" id="PF20255"/>
    </source>
</evidence>
<evidence type="ECO:0000256" key="2">
    <source>
        <dbReference type="ARBA" id="ARBA00012759"/>
    </source>
</evidence>
<keyword evidence="6" id="KW-0788">Thiol protease</keyword>
<feature type="domain" description="DUF6606" evidence="10">
    <location>
        <begin position="24"/>
        <end position="290"/>
    </location>
</feature>
<organism evidence="11">
    <name type="scientific">Podospora anserina (strain S / ATCC MYA-4624 / DSM 980 / FGSC 10383)</name>
    <name type="common">Pleurage anserina</name>
    <dbReference type="NCBI Taxonomy" id="515849"/>
    <lineage>
        <taxon>Eukaryota</taxon>
        <taxon>Fungi</taxon>
        <taxon>Dikarya</taxon>
        <taxon>Ascomycota</taxon>
        <taxon>Pezizomycotina</taxon>
        <taxon>Sordariomycetes</taxon>
        <taxon>Sordariomycetidae</taxon>
        <taxon>Sordariales</taxon>
        <taxon>Podosporaceae</taxon>
        <taxon>Podospora</taxon>
        <taxon>Podospora anserina</taxon>
    </lineage>
</organism>
<dbReference type="InterPro" id="IPR046541">
    <property type="entry name" value="DUF6606"/>
</dbReference>
<dbReference type="EMBL" id="FO904940">
    <property type="protein sequence ID" value="CDP29000.1"/>
    <property type="molecule type" value="Genomic_DNA"/>
</dbReference>